<sequence>MKQLMSYYVMDDDTDEKIREMTDNLGLDGIESLVYGTKSRDLPGKESTIGCHLNYWPDWMNFWLGKRELFEKEFPTRDSLISYYGGETPEEWLETIRGNLRAAAREEPKYVVWHVADCMAREAWTGKFHYTDKEVLFETARIYSLVKNALPSNVTVLFENIFWPGLNALSPENVDYFFSLLGGGNVGLLLDTGHLMNTNPDIRDEKDGADYVTKVIKNLGSMKDLILGMHLSCSISGEYRKRAAGNIPGEITPEVISRHISSIDRHEPFRTEAAARIVEVAEPSYMTHELFGKGPGIPEEEIKIQMNAMKKGYNSCNRFSLFVAYREK</sequence>
<dbReference type="InterPro" id="IPR036237">
    <property type="entry name" value="Xyl_isomerase-like_sf"/>
</dbReference>
<protein>
    <submittedName>
        <fullName evidence="1">Endonuclease</fullName>
    </submittedName>
</protein>
<reference evidence="2" key="1">
    <citation type="submission" date="2019-05" db="EMBL/GenBank/DDBJ databases">
        <title>Complete genome sequencing of Dialister sp. strain 5BBH33.</title>
        <authorList>
            <person name="Sakamoto M."/>
            <person name="Murakami T."/>
            <person name="Mori H."/>
        </authorList>
    </citation>
    <scope>NUCLEOTIDE SEQUENCE [LARGE SCALE GENOMIC DNA]</scope>
    <source>
        <strain evidence="2">5BBH33</strain>
    </source>
</reference>
<dbReference type="AlphaFoldDB" id="A0A8D4UTQ5"/>
<dbReference type="GeneID" id="92715728"/>
<dbReference type="GO" id="GO:0004519">
    <property type="term" value="F:endonuclease activity"/>
    <property type="evidence" value="ECO:0007669"/>
    <property type="project" value="UniProtKB-KW"/>
</dbReference>
<organism evidence="1 2">
    <name type="scientific">Dialister hominis</name>
    <dbReference type="NCBI Taxonomy" id="2582419"/>
    <lineage>
        <taxon>Bacteria</taxon>
        <taxon>Bacillati</taxon>
        <taxon>Bacillota</taxon>
        <taxon>Negativicutes</taxon>
        <taxon>Veillonellales</taxon>
        <taxon>Veillonellaceae</taxon>
        <taxon>Dialister</taxon>
    </lineage>
</organism>
<gene>
    <name evidence="1" type="ORF">Dia5BBH33_05090</name>
</gene>
<dbReference type="OrthoDB" id="6253202at2"/>
<dbReference type="KEGG" id="dho:Dia5BBH33_05090"/>
<keyword evidence="1" id="KW-0540">Nuclease</keyword>
<evidence type="ECO:0000313" key="2">
    <source>
        <dbReference type="Proteomes" id="UP000320585"/>
    </source>
</evidence>
<dbReference type="RefSeq" id="WP_143332318.1">
    <property type="nucleotide sequence ID" value="NZ_AP019697.1"/>
</dbReference>
<dbReference type="SUPFAM" id="SSF51658">
    <property type="entry name" value="Xylose isomerase-like"/>
    <property type="match status" value="1"/>
</dbReference>
<accession>A0A8D4UTQ5</accession>
<keyword evidence="2" id="KW-1185">Reference proteome</keyword>
<dbReference type="Proteomes" id="UP000320585">
    <property type="component" value="Chromosome"/>
</dbReference>
<proteinExistence type="predicted"/>
<keyword evidence="1" id="KW-0255">Endonuclease</keyword>
<dbReference type="Gene3D" id="3.20.20.150">
    <property type="entry name" value="Divalent-metal-dependent TIM barrel enzymes"/>
    <property type="match status" value="1"/>
</dbReference>
<keyword evidence="1" id="KW-0378">Hydrolase</keyword>
<dbReference type="EMBL" id="AP019697">
    <property type="protein sequence ID" value="BBK24574.1"/>
    <property type="molecule type" value="Genomic_DNA"/>
</dbReference>
<evidence type="ECO:0000313" key="1">
    <source>
        <dbReference type="EMBL" id="BBK24574.1"/>
    </source>
</evidence>
<name>A0A8D4UTQ5_9FIRM</name>